<evidence type="ECO:0000256" key="8">
    <source>
        <dbReference type="ARBA" id="ARBA00022842"/>
    </source>
</evidence>
<keyword evidence="9" id="KW-1133">Transmembrane helix</keyword>
<dbReference type="GO" id="GO:0046872">
    <property type="term" value="F:metal ion binding"/>
    <property type="evidence" value="ECO:0007669"/>
    <property type="project" value="UniProtKB-KW"/>
</dbReference>
<feature type="domain" description="Guanylate cyclase" evidence="13">
    <location>
        <begin position="54"/>
        <end position="199"/>
    </location>
</feature>
<keyword evidence="7" id="KW-0067">ATP-binding</keyword>
<accession>A0A1B6NWQ6</accession>
<reference evidence="14" key="1">
    <citation type="submission" date="2013-11" db="EMBL/GenBank/DDBJ databases">
        <title>Microbial diversity, functional groups and degradation webs in Northern and Southern Mediterranean and Red Sea marine crude oil polluted sites.</title>
        <authorList>
            <person name="Daffonchio D."/>
            <person name="Mapelli F."/>
            <person name="Ferrer M."/>
            <person name="Richter M."/>
            <person name="Cherif A."/>
            <person name="Malkawi H.I."/>
            <person name="Yakimov M.M."/>
            <person name="Abdel-Fattah Y.R."/>
            <person name="Blaghen M."/>
            <person name="Golyshin P.N."/>
            <person name="Kalogerakis N."/>
            <person name="Boon N."/>
            <person name="Magagnini M."/>
            <person name="Fava F."/>
        </authorList>
    </citation>
    <scope>NUCLEOTIDE SEQUENCE</scope>
</reference>
<dbReference type="SMART" id="SM00044">
    <property type="entry name" value="CYCc"/>
    <property type="match status" value="1"/>
</dbReference>
<dbReference type="Gene3D" id="3.30.70.1230">
    <property type="entry name" value="Nucleotide cyclase"/>
    <property type="match status" value="1"/>
</dbReference>
<dbReference type="GO" id="GO:0004016">
    <property type="term" value="F:adenylate cyclase activity"/>
    <property type="evidence" value="ECO:0007669"/>
    <property type="project" value="UniProtKB-EC"/>
</dbReference>
<evidence type="ECO:0000256" key="1">
    <source>
        <dbReference type="ARBA" id="ARBA00001593"/>
    </source>
</evidence>
<organism evidence="14">
    <name type="scientific">marine sediment metagenome</name>
    <dbReference type="NCBI Taxonomy" id="412755"/>
    <lineage>
        <taxon>unclassified sequences</taxon>
        <taxon>metagenomes</taxon>
        <taxon>ecological metagenomes</taxon>
    </lineage>
</organism>
<evidence type="ECO:0000256" key="7">
    <source>
        <dbReference type="ARBA" id="ARBA00022840"/>
    </source>
</evidence>
<evidence type="ECO:0000256" key="2">
    <source>
        <dbReference type="ARBA" id="ARBA00004141"/>
    </source>
</evidence>
<dbReference type="EMBL" id="AYSL01000302">
    <property type="protein sequence ID" value="KTF07850.1"/>
    <property type="molecule type" value="Genomic_DNA"/>
</dbReference>
<dbReference type="PROSITE" id="PS50125">
    <property type="entry name" value="GUANYLATE_CYCLASE_2"/>
    <property type="match status" value="1"/>
</dbReference>
<name>A0A1B6NWQ6_9ZZZZ</name>
<dbReference type="GO" id="GO:0016020">
    <property type="term" value="C:membrane"/>
    <property type="evidence" value="ECO:0007669"/>
    <property type="project" value="UniProtKB-SubCell"/>
</dbReference>
<comment type="catalytic activity">
    <reaction evidence="1">
        <text>ATP = 3',5'-cyclic AMP + diphosphate</text>
        <dbReference type="Rhea" id="RHEA:15389"/>
        <dbReference type="ChEBI" id="CHEBI:30616"/>
        <dbReference type="ChEBI" id="CHEBI:33019"/>
        <dbReference type="ChEBI" id="CHEBI:58165"/>
        <dbReference type="EC" id="4.6.1.1"/>
    </reaction>
</comment>
<dbReference type="GO" id="GO:0035556">
    <property type="term" value="P:intracellular signal transduction"/>
    <property type="evidence" value="ECO:0007669"/>
    <property type="project" value="InterPro"/>
</dbReference>
<comment type="caution">
    <text evidence="14">The sequence shown here is derived from an EMBL/GenBank/DDBJ whole genome shotgun (WGS) entry which is preliminary data.</text>
</comment>
<keyword evidence="10" id="KW-0472">Membrane</keyword>
<dbReference type="GO" id="GO:0005524">
    <property type="term" value="F:ATP binding"/>
    <property type="evidence" value="ECO:0007669"/>
    <property type="project" value="UniProtKB-KW"/>
</dbReference>
<evidence type="ECO:0000256" key="10">
    <source>
        <dbReference type="ARBA" id="ARBA00023136"/>
    </source>
</evidence>
<evidence type="ECO:0000256" key="9">
    <source>
        <dbReference type="ARBA" id="ARBA00022989"/>
    </source>
</evidence>
<sequence length="280" mass="30108">MDLRNNNDKEHVTPSEQGGPTIKPPHPNALQDAKQVQDDAINGVSVKHEVQCAVVIFCDLSNYQGLAKQYGDTMCTGIVETLFSQFDETANDLALVPLKTNGDQYIAVGFCSESSFAKSCLHAACQKESFRVLQDVAHCAMEFAIKARDLVSSHTLLMSSSCQLRSGIAAGALLAGYSSRVSSGFDIWGTTVNKAAMLEQFTAPNTIAICEKTYFALHTGSVKNDLPITEGSVKPCESDNCASISGNQNSIRILTNQAGQLALYNTQIKVKAALLNAYIC</sequence>
<keyword evidence="6" id="KW-0547">Nucleotide-binding</keyword>
<evidence type="ECO:0000256" key="5">
    <source>
        <dbReference type="ARBA" id="ARBA00022723"/>
    </source>
</evidence>
<keyword evidence="4" id="KW-0812">Transmembrane</keyword>
<protein>
    <recommendedName>
        <fullName evidence="3">adenylate cyclase</fullName>
        <ecNumber evidence="3">4.6.1.1</ecNumber>
    </recommendedName>
</protein>
<gene>
    <name evidence="14" type="ORF">MGSAQ_000655</name>
</gene>
<evidence type="ECO:0000256" key="6">
    <source>
        <dbReference type="ARBA" id="ARBA00022741"/>
    </source>
</evidence>
<evidence type="ECO:0000256" key="12">
    <source>
        <dbReference type="SAM" id="MobiDB-lite"/>
    </source>
</evidence>
<evidence type="ECO:0000313" key="14">
    <source>
        <dbReference type="EMBL" id="KTF07850.1"/>
    </source>
</evidence>
<comment type="subcellular location">
    <subcellularLocation>
        <location evidence="2">Membrane</location>
        <topology evidence="2">Multi-pass membrane protein</topology>
    </subcellularLocation>
</comment>
<dbReference type="Pfam" id="PF00211">
    <property type="entry name" value="Guanylate_cyc"/>
    <property type="match status" value="1"/>
</dbReference>
<keyword evidence="5" id="KW-0479">Metal-binding</keyword>
<keyword evidence="11" id="KW-0456">Lyase</keyword>
<dbReference type="SUPFAM" id="SSF55073">
    <property type="entry name" value="Nucleotide cyclase"/>
    <property type="match status" value="1"/>
</dbReference>
<dbReference type="InterPro" id="IPR029787">
    <property type="entry name" value="Nucleotide_cyclase"/>
</dbReference>
<dbReference type="CDD" id="cd07302">
    <property type="entry name" value="CHD"/>
    <property type="match status" value="1"/>
</dbReference>
<keyword evidence="8" id="KW-0460">Magnesium</keyword>
<dbReference type="InterPro" id="IPR001054">
    <property type="entry name" value="A/G_cyclase"/>
</dbReference>
<evidence type="ECO:0000256" key="11">
    <source>
        <dbReference type="ARBA" id="ARBA00023239"/>
    </source>
</evidence>
<dbReference type="GO" id="GO:0009190">
    <property type="term" value="P:cyclic nucleotide biosynthetic process"/>
    <property type="evidence" value="ECO:0007669"/>
    <property type="project" value="InterPro"/>
</dbReference>
<proteinExistence type="predicted"/>
<dbReference type="PANTHER" id="PTHR45627">
    <property type="entry name" value="ADENYLATE CYCLASE TYPE 1"/>
    <property type="match status" value="1"/>
</dbReference>
<evidence type="ECO:0000256" key="3">
    <source>
        <dbReference type="ARBA" id="ARBA00012201"/>
    </source>
</evidence>
<dbReference type="EC" id="4.6.1.1" evidence="3"/>
<feature type="compositionally biased region" description="Basic and acidic residues" evidence="12">
    <location>
        <begin position="1"/>
        <end position="13"/>
    </location>
</feature>
<evidence type="ECO:0000259" key="13">
    <source>
        <dbReference type="PROSITE" id="PS50125"/>
    </source>
</evidence>
<feature type="region of interest" description="Disordered" evidence="12">
    <location>
        <begin position="1"/>
        <end position="28"/>
    </location>
</feature>
<evidence type="ECO:0000256" key="4">
    <source>
        <dbReference type="ARBA" id="ARBA00022692"/>
    </source>
</evidence>
<dbReference type="AlphaFoldDB" id="A0A1B6NWQ6"/>